<dbReference type="RefSeq" id="WP_072300331.1">
    <property type="nucleotide sequence ID" value="NZ_FPIP01000004.1"/>
</dbReference>
<dbReference type="EMBL" id="FPIP01000004">
    <property type="protein sequence ID" value="SFW35669.1"/>
    <property type="molecule type" value="Genomic_DNA"/>
</dbReference>
<dbReference type="InterPro" id="IPR036439">
    <property type="entry name" value="Dockerin_dom_sf"/>
</dbReference>
<dbReference type="InterPro" id="IPR002105">
    <property type="entry name" value="Dockerin_1_rpt"/>
</dbReference>
<dbReference type="InterPro" id="IPR053139">
    <property type="entry name" value="Surface_bspA-like"/>
</dbReference>
<dbReference type="SUPFAM" id="SSF52058">
    <property type="entry name" value="L domain-like"/>
    <property type="match status" value="2"/>
</dbReference>
<dbReference type="GO" id="GO:0000272">
    <property type="term" value="P:polysaccharide catabolic process"/>
    <property type="evidence" value="ECO:0007669"/>
    <property type="project" value="InterPro"/>
</dbReference>
<dbReference type="CDD" id="cd14255">
    <property type="entry name" value="Dockerin_III"/>
    <property type="match status" value="1"/>
</dbReference>
<dbReference type="InterPro" id="IPR032675">
    <property type="entry name" value="LRR_dom_sf"/>
</dbReference>
<evidence type="ECO:0000313" key="4">
    <source>
        <dbReference type="Proteomes" id="UP000183461"/>
    </source>
</evidence>
<accession>A0A1K1NK67</accession>
<dbReference type="Gene3D" id="3.80.10.10">
    <property type="entry name" value="Ribonuclease Inhibitor"/>
    <property type="match status" value="6"/>
</dbReference>
<dbReference type="SUPFAM" id="SSF63446">
    <property type="entry name" value="Type I dockerin domain"/>
    <property type="match status" value="1"/>
</dbReference>
<protein>
    <submittedName>
        <fullName evidence="3">Leucine rich repeat-containing protein</fullName>
    </submittedName>
</protein>
<name>A0A1K1NK67_RUMFL</name>
<dbReference type="Gene3D" id="1.10.1330.10">
    <property type="entry name" value="Dockerin domain"/>
    <property type="match status" value="2"/>
</dbReference>
<dbReference type="PANTHER" id="PTHR45661">
    <property type="entry name" value="SURFACE ANTIGEN"/>
    <property type="match status" value="1"/>
</dbReference>
<dbReference type="PANTHER" id="PTHR45661:SF3">
    <property type="entry name" value="IG-LIKE DOMAIN-CONTAINING PROTEIN"/>
    <property type="match status" value="1"/>
</dbReference>
<dbReference type="PROSITE" id="PS51766">
    <property type="entry name" value="DOCKERIN"/>
    <property type="match status" value="1"/>
</dbReference>
<dbReference type="InterPro" id="IPR026906">
    <property type="entry name" value="LRR_5"/>
</dbReference>
<evidence type="ECO:0000256" key="1">
    <source>
        <dbReference type="SAM" id="SignalP"/>
    </source>
</evidence>
<gene>
    <name evidence="3" type="ORF">SAMN02910280_2081</name>
</gene>
<evidence type="ECO:0000259" key="2">
    <source>
        <dbReference type="PROSITE" id="PS51766"/>
    </source>
</evidence>
<organism evidence="3 4">
    <name type="scientific">Ruminococcus flavefaciens</name>
    <dbReference type="NCBI Taxonomy" id="1265"/>
    <lineage>
        <taxon>Bacteria</taxon>
        <taxon>Bacillati</taxon>
        <taxon>Bacillota</taxon>
        <taxon>Clostridia</taxon>
        <taxon>Eubacteriales</taxon>
        <taxon>Oscillospiraceae</taxon>
        <taxon>Ruminococcus</taxon>
    </lineage>
</organism>
<reference evidence="4" key="1">
    <citation type="submission" date="2016-11" db="EMBL/GenBank/DDBJ databases">
        <authorList>
            <person name="Varghese N."/>
            <person name="Submissions S."/>
        </authorList>
    </citation>
    <scope>NUCLEOTIDE SEQUENCE [LARGE SCALE GENOMIC DNA]</scope>
    <source>
        <strain evidence="4">YL228</strain>
    </source>
</reference>
<feature type="domain" description="Dockerin" evidence="2">
    <location>
        <begin position="993"/>
        <end position="1068"/>
    </location>
</feature>
<proteinExistence type="predicted"/>
<dbReference type="Pfam" id="PF13306">
    <property type="entry name" value="LRR_5"/>
    <property type="match status" value="5"/>
</dbReference>
<keyword evidence="1" id="KW-0732">Signal</keyword>
<sequence length="1079" mass="114812">MLKKITAAALSTALCVTASIPFTGNCAAGVQPTNINLSAVRSADDIPVPADLRTGETPVKKGELGNNILYFLYEDGTVYIKGYGKMGDFIGTPFEKSAKNIKKAVFINDGDGITNIGNNLFCNCPELEEAELPDTVTSIGVSSFSSCPKLKKVNIPKAVTSIGVWAFADDTSLEAIELPDSLKLIDRAAFQGCTALKEVTFPEKLETLRGLSFQNCTSLTEVTVPENVTTIGPYAFSGCTSLKKAVVKGGSKQLGEKLFEKCIALEELTLPNADTAIFRENDAEPLKWLGTLFGSFVSGYTYGVGFANTTYYIPNSLQKVTITGGTKIADEAFYGFSSLTEAVIPDDTEYLGASSFSGCSALETFKMPSKATFIGADAFLNCKMINVDIPVGVTEIGANAFENCSSVTEINVPKATNKIGDSAFSGCTSLKKAVISTCKDGIGKRVFNKCTSLGDLTLPYAGFDAESAAAKDSSCLCQLFGDYVSGYTYGVTYSGATYYVPNSLEKITVTGGTNIPDDSFYGFNSLTSLSIPDNTEYIGESSFSGCSQLKEFKIPSKATFIGADAFQNCTLINFDIPKGVTEIGASAFENCTSLTEINVPEATDKIGDSAFSGCTALKKAVISTCKNGIGKKTFNKCISLGDLTLPYAGFDPKNAASTDSSCLCQLFGEYISGYTYGVTYSGATYYVPSALEKINVTGGTNIPDDALYGFSSLTEVNIPDDTTYIGNLAFSGCSNLEKFDMPSKAEHIGNQAFNGCAKIVVDIPEGVTMIGERAFGGCTALTEINVPKATKEIGGTAFIDCTGLKKAVINGEDTIIGPNCFNKCISLESLTLPFVIPDTVKQTESESSWFKGLFGAYVSGYTYGLPWGDGTIFIPNSLKELNITNGKELPANALSGMQLENVTLPKTIESIGNSAFDGCNKILNVFYPDKQAAWDKVKVGEKNTVLDERLRVLGDDGEYHNVITTTTVSTSTTTTTTFTTTTAVTTTAAPVSDDYSLGDVDNNKAVNAVDASMVLSEYALTSTNKKSQFTEAQKKAADVDANGAINAVDASFILEYYAYTATTKEKPVTMSEYMAKKLK</sequence>
<feature type="chain" id="PRO_5038378627" evidence="1">
    <location>
        <begin position="19"/>
        <end position="1079"/>
    </location>
</feature>
<dbReference type="InterPro" id="IPR016134">
    <property type="entry name" value="Dockerin_dom"/>
</dbReference>
<dbReference type="Pfam" id="PF00404">
    <property type="entry name" value="Dockerin_1"/>
    <property type="match status" value="1"/>
</dbReference>
<evidence type="ECO:0000313" key="3">
    <source>
        <dbReference type="EMBL" id="SFW35669.1"/>
    </source>
</evidence>
<dbReference type="GO" id="GO:0004553">
    <property type="term" value="F:hydrolase activity, hydrolyzing O-glycosyl compounds"/>
    <property type="evidence" value="ECO:0007669"/>
    <property type="project" value="InterPro"/>
</dbReference>
<dbReference type="AlphaFoldDB" id="A0A1K1NK67"/>
<dbReference type="Proteomes" id="UP000183461">
    <property type="component" value="Unassembled WGS sequence"/>
</dbReference>
<feature type="signal peptide" evidence="1">
    <location>
        <begin position="1"/>
        <end position="18"/>
    </location>
</feature>